<evidence type="ECO:0000256" key="2">
    <source>
        <dbReference type="ARBA" id="ARBA00022475"/>
    </source>
</evidence>
<feature type="transmembrane region" description="Helical" evidence="8">
    <location>
        <begin position="253"/>
        <end position="277"/>
    </location>
</feature>
<dbReference type="CDD" id="cd06853">
    <property type="entry name" value="GT_WecA_like"/>
    <property type="match status" value="1"/>
</dbReference>
<dbReference type="PANTHER" id="PTHR22926">
    <property type="entry name" value="PHOSPHO-N-ACETYLMURAMOYL-PENTAPEPTIDE-TRANSFERASE"/>
    <property type="match status" value="1"/>
</dbReference>
<feature type="binding site" evidence="7">
    <location>
        <position position="180"/>
    </location>
    <ligand>
        <name>Mg(2+)</name>
        <dbReference type="ChEBI" id="CHEBI:18420"/>
    </ligand>
</feature>
<dbReference type="GO" id="GO:0071555">
    <property type="term" value="P:cell wall organization"/>
    <property type="evidence" value="ECO:0007669"/>
    <property type="project" value="TreeGrafter"/>
</dbReference>
<keyword evidence="2" id="KW-1003">Cell membrane</keyword>
<dbReference type="eggNOG" id="COG0472">
    <property type="taxonomic scope" value="Bacteria"/>
</dbReference>
<organism evidence="9 10">
    <name type="scientific">Mesotoga prima MesG1.Ag.4.2</name>
    <dbReference type="NCBI Taxonomy" id="660470"/>
    <lineage>
        <taxon>Bacteria</taxon>
        <taxon>Thermotogati</taxon>
        <taxon>Thermotogota</taxon>
        <taxon>Thermotogae</taxon>
        <taxon>Kosmotogales</taxon>
        <taxon>Kosmotogaceae</taxon>
        <taxon>Mesotoga</taxon>
    </lineage>
</organism>
<reference evidence="9 10" key="1">
    <citation type="journal article" date="2012" name="Genome Biol. Evol.">
        <title>Genome Sequence of the Mesophilic Thermotogales Bacterium Mesotoga prima MesG1.Ag.4.2 Reveals the Largest Thermotogales Genome To Date.</title>
        <authorList>
            <person name="Zhaxybayeva O."/>
            <person name="Swithers K.S."/>
            <person name="Foght J."/>
            <person name="Green A.G."/>
            <person name="Bruce D."/>
            <person name="Detter C."/>
            <person name="Han S."/>
            <person name="Teshima H."/>
            <person name="Han J."/>
            <person name="Woyke T."/>
            <person name="Pitluck S."/>
            <person name="Nolan M."/>
            <person name="Ivanova N."/>
            <person name="Pati A."/>
            <person name="Land M.L."/>
            <person name="Dlutek M."/>
            <person name="Doolittle W.F."/>
            <person name="Noll K.M."/>
            <person name="Nesbo C.L."/>
        </authorList>
    </citation>
    <scope>NUCLEOTIDE SEQUENCE [LARGE SCALE GENOMIC DNA]</scope>
    <source>
        <strain evidence="10">mesG1.Ag.4.2</strain>
    </source>
</reference>
<keyword evidence="10" id="KW-1185">Reference proteome</keyword>
<dbReference type="InterPro" id="IPR000715">
    <property type="entry name" value="Glycosyl_transferase_4"/>
</dbReference>
<dbReference type="PANTHER" id="PTHR22926:SF3">
    <property type="entry name" value="UNDECAPRENYL-PHOSPHATE ALPHA-N-ACETYLGLUCOSAMINYL 1-PHOSPHATE TRANSFERASE"/>
    <property type="match status" value="1"/>
</dbReference>
<keyword evidence="7" id="KW-0460">Magnesium</keyword>
<feature type="binding site" evidence="7">
    <location>
        <position position="126"/>
    </location>
    <ligand>
        <name>Mg(2+)</name>
        <dbReference type="ChEBI" id="CHEBI:18420"/>
    </ligand>
</feature>
<feature type="transmembrane region" description="Helical" evidence="8">
    <location>
        <begin position="139"/>
        <end position="169"/>
    </location>
</feature>
<evidence type="ECO:0000313" key="9">
    <source>
        <dbReference type="EMBL" id="AFK07653.1"/>
    </source>
</evidence>
<dbReference type="Proteomes" id="UP000002881">
    <property type="component" value="Chromosome"/>
</dbReference>
<keyword evidence="5 8" id="KW-1133">Transmembrane helix</keyword>
<evidence type="ECO:0000256" key="4">
    <source>
        <dbReference type="ARBA" id="ARBA00022692"/>
    </source>
</evidence>
<sequence precursor="true">MMSYLYAMILSALLCFIFGKIGMRLGLVDKPSGVLKPHERPITFMGGTGIFLAMIPWFFRNPEFFLPILIMWALGFVDDIRGVSPKIRLILEILVGFAVSFIIFGFSTLDSIVLSVVFAGMVNAYNMVDGLDGISSANVIVFAVFAYFTGFVPEIALAIAGVYSGYLIFNFPPARLFMGDQGSYIAGSFVGILLIQSWGTQNFIRIAAICWPVFLDLFVGFLRRSLAKKSPFAGDRDHYYDKIFRLTKNKKRVTLLISTGIALSYAFVGVFIPVIFIPPVLLAASLVQIFSLGSLHSTT</sequence>
<comment type="cofactor">
    <cofactor evidence="7">
        <name>Mg(2+)</name>
        <dbReference type="ChEBI" id="CHEBI:18420"/>
    </cofactor>
</comment>
<evidence type="ECO:0000256" key="1">
    <source>
        <dbReference type="ARBA" id="ARBA00004651"/>
    </source>
</evidence>
<keyword evidence="3 9" id="KW-0808">Transferase</keyword>
<dbReference type="STRING" id="660470.Theba_2010"/>
<feature type="transmembrane region" description="Helical" evidence="8">
    <location>
        <begin position="181"/>
        <end position="198"/>
    </location>
</feature>
<dbReference type="GO" id="GO:0046872">
    <property type="term" value="F:metal ion binding"/>
    <property type="evidence" value="ECO:0007669"/>
    <property type="project" value="UniProtKB-KW"/>
</dbReference>
<dbReference type="HOGENOM" id="CLU_023982_2_0_0"/>
<keyword evidence="6 8" id="KW-0472">Membrane</keyword>
<dbReference type="GeneID" id="87107769"/>
<dbReference type="GO" id="GO:0005886">
    <property type="term" value="C:plasma membrane"/>
    <property type="evidence" value="ECO:0007669"/>
    <property type="project" value="UniProtKB-SubCell"/>
</dbReference>
<dbReference type="RefSeq" id="WP_014731437.1">
    <property type="nucleotide sequence ID" value="NC_017934.1"/>
</dbReference>
<evidence type="ECO:0000256" key="8">
    <source>
        <dbReference type="SAM" id="Phobius"/>
    </source>
</evidence>
<evidence type="ECO:0000256" key="6">
    <source>
        <dbReference type="ARBA" id="ARBA00023136"/>
    </source>
</evidence>
<proteinExistence type="predicted"/>
<dbReference type="GO" id="GO:0016780">
    <property type="term" value="F:phosphotransferase activity, for other substituted phosphate groups"/>
    <property type="evidence" value="ECO:0007669"/>
    <property type="project" value="InterPro"/>
</dbReference>
<evidence type="ECO:0000256" key="3">
    <source>
        <dbReference type="ARBA" id="ARBA00022679"/>
    </source>
</evidence>
<dbReference type="Pfam" id="PF00953">
    <property type="entry name" value="Glycos_transf_4"/>
    <property type="match status" value="1"/>
</dbReference>
<accession>I2F6V0</accession>
<gene>
    <name evidence="9" type="ORF">Theba_2010</name>
</gene>
<comment type="subcellular location">
    <subcellularLocation>
        <location evidence="1">Cell membrane</location>
        <topology evidence="1">Multi-pass membrane protein</topology>
    </subcellularLocation>
</comment>
<dbReference type="GO" id="GO:0044038">
    <property type="term" value="P:cell wall macromolecule biosynthetic process"/>
    <property type="evidence" value="ECO:0007669"/>
    <property type="project" value="TreeGrafter"/>
</dbReference>
<feature type="transmembrane region" description="Helical" evidence="8">
    <location>
        <begin position="204"/>
        <end position="222"/>
    </location>
</feature>
<keyword evidence="7" id="KW-0479">Metal-binding</keyword>
<feature type="transmembrane region" description="Helical" evidence="8">
    <location>
        <begin position="40"/>
        <end position="58"/>
    </location>
</feature>
<keyword evidence="4 8" id="KW-0812">Transmembrane</keyword>
<evidence type="ECO:0000313" key="10">
    <source>
        <dbReference type="Proteomes" id="UP000002881"/>
    </source>
</evidence>
<dbReference type="KEGG" id="mpg:Theba_2010"/>
<feature type="transmembrane region" description="Helical" evidence="8">
    <location>
        <begin position="93"/>
        <end position="119"/>
    </location>
</feature>
<feature type="transmembrane region" description="Helical" evidence="8">
    <location>
        <begin position="6"/>
        <end position="28"/>
    </location>
</feature>
<protein>
    <submittedName>
        <fullName evidence="9">UDP-N-acetylmuramyl pentapeptide phosphotransferase/UDP-N-acetylglucosamine-1-phosphate transferase</fullName>
    </submittedName>
</protein>
<dbReference type="AlphaFoldDB" id="I2F6V0"/>
<evidence type="ECO:0000256" key="5">
    <source>
        <dbReference type="ARBA" id="ARBA00022989"/>
    </source>
</evidence>
<dbReference type="EMBL" id="CP003532">
    <property type="protein sequence ID" value="AFK07653.1"/>
    <property type="molecule type" value="Genomic_DNA"/>
</dbReference>
<name>I2F6V0_9BACT</name>
<dbReference type="GO" id="GO:0009103">
    <property type="term" value="P:lipopolysaccharide biosynthetic process"/>
    <property type="evidence" value="ECO:0007669"/>
    <property type="project" value="TreeGrafter"/>
</dbReference>
<evidence type="ECO:0000256" key="7">
    <source>
        <dbReference type="PIRSR" id="PIRSR600715-1"/>
    </source>
</evidence>